<dbReference type="InterPro" id="IPR036390">
    <property type="entry name" value="WH_DNA-bd_sf"/>
</dbReference>
<evidence type="ECO:0000313" key="3">
    <source>
        <dbReference type="Proteomes" id="UP000530928"/>
    </source>
</evidence>
<organism evidence="2 3">
    <name type="scientific">Nonomuraea soli</name>
    <dbReference type="NCBI Taxonomy" id="1032476"/>
    <lineage>
        <taxon>Bacteria</taxon>
        <taxon>Bacillati</taxon>
        <taxon>Actinomycetota</taxon>
        <taxon>Actinomycetes</taxon>
        <taxon>Streptosporangiales</taxon>
        <taxon>Streptosporangiaceae</taxon>
        <taxon>Nonomuraea</taxon>
    </lineage>
</organism>
<comment type="similarity">
    <text evidence="1">Belongs to the ROK (NagC/XylR) family.</text>
</comment>
<dbReference type="InterPro" id="IPR043129">
    <property type="entry name" value="ATPase_NBD"/>
</dbReference>
<name>A0A7W0CPV6_9ACTN</name>
<dbReference type="SUPFAM" id="SSF53067">
    <property type="entry name" value="Actin-like ATPase domain"/>
    <property type="match status" value="1"/>
</dbReference>
<dbReference type="GO" id="GO:0016301">
    <property type="term" value="F:kinase activity"/>
    <property type="evidence" value="ECO:0007669"/>
    <property type="project" value="UniProtKB-KW"/>
</dbReference>
<evidence type="ECO:0000313" key="2">
    <source>
        <dbReference type="EMBL" id="MBA2895052.1"/>
    </source>
</evidence>
<gene>
    <name evidence="2" type="ORF">HNR30_006424</name>
</gene>
<dbReference type="InterPro" id="IPR000600">
    <property type="entry name" value="ROK"/>
</dbReference>
<dbReference type="PANTHER" id="PTHR18964:SF149">
    <property type="entry name" value="BIFUNCTIONAL UDP-N-ACETYLGLUCOSAMINE 2-EPIMERASE_N-ACETYLMANNOSAMINE KINASE"/>
    <property type="match status" value="1"/>
</dbReference>
<reference evidence="2 3" key="1">
    <citation type="submission" date="2020-07" db="EMBL/GenBank/DDBJ databases">
        <title>Genomic Encyclopedia of Type Strains, Phase IV (KMG-IV): sequencing the most valuable type-strain genomes for metagenomic binning, comparative biology and taxonomic classification.</title>
        <authorList>
            <person name="Goeker M."/>
        </authorList>
    </citation>
    <scope>NUCLEOTIDE SEQUENCE [LARGE SCALE GENOMIC DNA]</scope>
    <source>
        <strain evidence="2 3">DSM 45533</strain>
    </source>
</reference>
<dbReference type="SUPFAM" id="SSF46785">
    <property type="entry name" value="Winged helix' DNA-binding domain"/>
    <property type="match status" value="1"/>
</dbReference>
<dbReference type="Gene3D" id="1.10.10.10">
    <property type="entry name" value="Winged helix-like DNA-binding domain superfamily/Winged helix DNA-binding domain"/>
    <property type="match status" value="1"/>
</dbReference>
<dbReference type="AlphaFoldDB" id="A0A7W0CPV6"/>
<keyword evidence="2" id="KW-0808">Transferase</keyword>
<dbReference type="EMBL" id="JACDUR010000006">
    <property type="protein sequence ID" value="MBA2895052.1"/>
    <property type="molecule type" value="Genomic_DNA"/>
</dbReference>
<sequence length="377" mass="39382">MNRVRLLRAVHEGGATRTRAQLTRDLELARGTASVLVGELAAASLLIESPAAEHGRGRPTMVPGAHPGGPQALAVDLREDEWEIAVCELGGAARTVETRAHDRTPEGALHPLGQVLRTLVTGRTVGVGLAIAGPVRQGERVDIAHLGWREVDVAGLLGLGATPLTVGNDARLAGLAEARRGALRGTKVGLHLHVAFDPGGSLLIDGWPVTGATGRAGEYGHMPLVPGDEPCLCGATGCWSLQVGANALLRHLGLPYGQGHGRAEAEQVLSRTDAPARRAVERVASALGSGIGALVNAHDPDLVSVSGFGGDLLEPGSFRTAYLRALMGMHREAPARVVASELGWRGPLIGAMESVFDGFLTPGRVEAWRHARMQSVM</sequence>
<dbReference type="Proteomes" id="UP000530928">
    <property type="component" value="Unassembled WGS sequence"/>
</dbReference>
<accession>A0A7W0CPV6</accession>
<keyword evidence="2" id="KW-0418">Kinase</keyword>
<dbReference type="Pfam" id="PF00480">
    <property type="entry name" value="ROK"/>
    <property type="match status" value="1"/>
</dbReference>
<dbReference type="Gene3D" id="3.30.420.40">
    <property type="match status" value="2"/>
</dbReference>
<dbReference type="PANTHER" id="PTHR18964">
    <property type="entry name" value="ROK (REPRESSOR, ORF, KINASE) FAMILY"/>
    <property type="match status" value="1"/>
</dbReference>
<proteinExistence type="inferred from homology"/>
<protein>
    <submittedName>
        <fullName evidence="2">Putative NBD/HSP70 family sugar kinase</fullName>
    </submittedName>
</protein>
<dbReference type="InterPro" id="IPR036388">
    <property type="entry name" value="WH-like_DNA-bd_sf"/>
</dbReference>
<keyword evidence="3" id="KW-1185">Reference proteome</keyword>
<evidence type="ECO:0000256" key="1">
    <source>
        <dbReference type="ARBA" id="ARBA00006479"/>
    </source>
</evidence>
<comment type="caution">
    <text evidence="2">The sequence shown here is derived from an EMBL/GenBank/DDBJ whole genome shotgun (WGS) entry which is preliminary data.</text>
</comment>
<dbReference type="RefSeq" id="WP_246379614.1">
    <property type="nucleotide sequence ID" value="NZ_BAABAM010000004.1"/>
</dbReference>